<dbReference type="InterPro" id="IPR050088">
    <property type="entry name" value="IspD/TarI_cytidylyltransf_bact"/>
</dbReference>
<protein>
    <submittedName>
        <fullName evidence="3">2-C-methyl-D-erythritol 4-phosphate cytidylyltransferase</fullName>
        <ecNumber evidence="3">2.7.7.60</ecNumber>
    </submittedName>
</protein>
<dbReference type="AlphaFoldDB" id="H6RGG3"/>
<dbReference type="InterPro" id="IPR034683">
    <property type="entry name" value="IspD/TarI"/>
</dbReference>
<dbReference type="InterPro" id="IPR029044">
    <property type="entry name" value="Nucleotide-diphossugar_trans"/>
</dbReference>
<dbReference type="EC" id="2.7.7.60" evidence="3"/>
<dbReference type="CDD" id="cd02516">
    <property type="entry name" value="CDP-ME_synthetase"/>
    <property type="match status" value="1"/>
</dbReference>
<accession>H6RGG3</accession>
<dbReference type="SUPFAM" id="SSF53448">
    <property type="entry name" value="Nucleotide-diphospho-sugar transferases"/>
    <property type="match status" value="1"/>
</dbReference>
<evidence type="ECO:0000256" key="2">
    <source>
        <dbReference type="ARBA" id="ARBA00022695"/>
    </source>
</evidence>
<sequence>MSRHIVIVAGGTGTRMRTKTAKQFLIMKGLPLMWWTLRRFYEAVPDAPISLVLHESLFDEFRSLEIEYGPSGVTHLIQGGVERFHSVLNGLSTLPDDGLVAIHDAVRPFPSVKLIRDTFDMAALHGSAIPTVPLKDSIRKISDVHTNESVALNRSDFISVQTPQCFDLALLKPSFAVSYSPAFTDDASVFEAAGHKITICAGDPINLKVTTPEDLLIAKALA</sequence>
<dbReference type="GO" id="GO:0050518">
    <property type="term" value="F:2-C-methyl-D-erythritol 4-phosphate cytidylyltransferase activity"/>
    <property type="evidence" value="ECO:0007669"/>
    <property type="project" value="UniProtKB-EC"/>
</dbReference>
<dbReference type="Pfam" id="PF01128">
    <property type="entry name" value="IspD"/>
    <property type="match status" value="1"/>
</dbReference>
<reference evidence="3" key="1">
    <citation type="journal article" date="2012" name="Environ. Microbiol.">
        <title>Genomic content of uncultured Bacteroidetes from contrasting oceanic provinces in the North Atlantic Ocean.</title>
        <authorList>
            <person name="Gomez-Pereira P.R."/>
            <person name="Schuler M."/>
            <person name="Fuchs B.M."/>
            <person name="Bennke C."/>
            <person name="Teeling H."/>
            <person name="Waldmann J."/>
            <person name="Richter M."/>
            <person name="Barbe V."/>
            <person name="Bataille E."/>
            <person name="Glockner F.O."/>
            <person name="Amann R."/>
        </authorList>
    </citation>
    <scope>NUCLEOTIDE SEQUENCE</scope>
</reference>
<dbReference type="Gene3D" id="3.90.550.10">
    <property type="entry name" value="Spore Coat Polysaccharide Biosynthesis Protein SpsA, Chain A"/>
    <property type="match status" value="1"/>
</dbReference>
<dbReference type="PANTHER" id="PTHR32125">
    <property type="entry name" value="2-C-METHYL-D-ERYTHRITOL 4-PHOSPHATE CYTIDYLYLTRANSFERASE, CHLOROPLASTIC"/>
    <property type="match status" value="1"/>
</dbReference>
<keyword evidence="2 3" id="KW-0548">Nucleotidyltransferase</keyword>
<dbReference type="EMBL" id="FO117599">
    <property type="protein sequence ID" value="CCG00124.1"/>
    <property type="molecule type" value="Genomic_DNA"/>
</dbReference>
<reference evidence="3" key="2">
    <citation type="submission" date="2012-02" db="EMBL/GenBank/DDBJ databases">
        <authorList>
            <person name="Genoscope - CEA"/>
        </authorList>
    </citation>
    <scope>NUCLEOTIDE SEQUENCE</scope>
</reference>
<evidence type="ECO:0000313" key="3">
    <source>
        <dbReference type="EMBL" id="CCG00124.1"/>
    </source>
</evidence>
<evidence type="ECO:0000256" key="1">
    <source>
        <dbReference type="ARBA" id="ARBA00022679"/>
    </source>
</evidence>
<dbReference type="PANTHER" id="PTHR32125:SF4">
    <property type="entry name" value="2-C-METHYL-D-ERYTHRITOL 4-PHOSPHATE CYTIDYLYLTRANSFERASE, CHLOROPLASTIC"/>
    <property type="match status" value="1"/>
</dbReference>
<proteinExistence type="predicted"/>
<organism evidence="3">
    <name type="scientific">uncultured Flavobacteriia bacterium</name>
    <dbReference type="NCBI Taxonomy" id="212695"/>
    <lineage>
        <taxon>Bacteria</taxon>
        <taxon>Pseudomonadati</taxon>
        <taxon>Bacteroidota</taxon>
        <taxon>Flavobacteriia</taxon>
        <taxon>environmental samples</taxon>
    </lineage>
</organism>
<name>H6RGG3_9BACT</name>
<keyword evidence="1 3" id="KW-0808">Transferase</keyword>
<gene>
    <name evidence="3" type="primary">ispD</name>
    <name evidence="3" type="ORF">VIS_S3CKB90010</name>
</gene>